<accession>A0A3B0XLT4</accession>
<dbReference type="AlphaFoldDB" id="A0A3B0XLT4"/>
<gene>
    <name evidence="1" type="ORF">MNBD_GAMMA09-3716</name>
</gene>
<organism evidence="1">
    <name type="scientific">hydrothermal vent metagenome</name>
    <dbReference type="NCBI Taxonomy" id="652676"/>
    <lineage>
        <taxon>unclassified sequences</taxon>
        <taxon>metagenomes</taxon>
        <taxon>ecological metagenomes</taxon>
    </lineage>
</organism>
<sequence>MKTLYITPVLLSLILLINGCSLSIRPEEYQPTSVITADKTILPIGSFTNLLEKSIQTIRSNDKYDNFILFIHGRGKHPEKAFKKALLSNLESNYSAKVIMFNWPSWNGPFSFPEDNARASANDFIKVLRQLEAFQQNNRQLSENIKFTLLTHSMGSLVLEEAVLKMKDKQAKPVFDTLVISSSASAGKKHADWVKQITLSENIYITVNNDDPVLGPAGAKLNGRRLGKGLSNSNNIEFELADNANYIDVTNTGVNHRYYIYPGMKNSTAIKFFFNNTLNGIPAVLDKEHGIIKIERERIYIMKK</sequence>
<dbReference type="Gene3D" id="3.40.50.1820">
    <property type="entry name" value="alpha/beta hydrolase"/>
    <property type="match status" value="1"/>
</dbReference>
<dbReference type="InterPro" id="IPR029058">
    <property type="entry name" value="AB_hydrolase_fold"/>
</dbReference>
<dbReference type="InterPro" id="IPR010297">
    <property type="entry name" value="DUF900_hydrolase"/>
</dbReference>
<dbReference type="SUPFAM" id="SSF53474">
    <property type="entry name" value="alpha/beta-Hydrolases"/>
    <property type="match status" value="1"/>
</dbReference>
<name>A0A3B0XLT4_9ZZZZ</name>
<dbReference type="Pfam" id="PF05990">
    <property type="entry name" value="DUF900"/>
    <property type="match status" value="1"/>
</dbReference>
<protein>
    <submittedName>
        <fullName evidence="1">Uncharacterized protein</fullName>
    </submittedName>
</protein>
<reference evidence="1" key="1">
    <citation type="submission" date="2018-06" db="EMBL/GenBank/DDBJ databases">
        <authorList>
            <person name="Zhirakovskaya E."/>
        </authorList>
    </citation>
    <scope>NUCLEOTIDE SEQUENCE</scope>
</reference>
<evidence type="ECO:0000313" key="1">
    <source>
        <dbReference type="EMBL" id="VAW69278.1"/>
    </source>
</evidence>
<proteinExistence type="predicted"/>
<dbReference type="EMBL" id="UOFI01000150">
    <property type="protein sequence ID" value="VAW69278.1"/>
    <property type="molecule type" value="Genomic_DNA"/>
</dbReference>